<feature type="transmembrane region" description="Helical" evidence="2">
    <location>
        <begin position="15"/>
        <end position="37"/>
    </location>
</feature>
<protein>
    <submittedName>
        <fullName evidence="3">Envelope glycoprotein</fullName>
    </submittedName>
</protein>
<keyword evidence="2" id="KW-0472">Membrane</keyword>
<evidence type="ECO:0000313" key="3">
    <source>
        <dbReference type="EMBL" id="EGV94859.1"/>
    </source>
</evidence>
<proteinExistence type="predicted"/>
<dbReference type="Proteomes" id="UP000001075">
    <property type="component" value="Unassembled WGS sequence"/>
</dbReference>
<reference evidence="4" key="1">
    <citation type="journal article" date="2011" name="Nat. Biotechnol.">
        <title>The genomic sequence of the Chinese hamster ovary (CHO)-K1 cell line.</title>
        <authorList>
            <person name="Xu X."/>
            <person name="Nagarajan H."/>
            <person name="Lewis N.E."/>
            <person name="Pan S."/>
            <person name="Cai Z."/>
            <person name="Liu X."/>
            <person name="Chen W."/>
            <person name="Xie M."/>
            <person name="Wang W."/>
            <person name="Hammond S."/>
            <person name="Andersen M.R."/>
            <person name="Neff N."/>
            <person name="Passarelli B."/>
            <person name="Koh W."/>
            <person name="Fan H.C."/>
            <person name="Wang J."/>
            <person name="Gui Y."/>
            <person name="Lee K.H."/>
            <person name="Betenbaugh M.J."/>
            <person name="Quake S.R."/>
            <person name="Famili I."/>
            <person name="Palsson B.O."/>
            <person name="Wang J."/>
        </authorList>
    </citation>
    <scope>NUCLEOTIDE SEQUENCE [LARGE SCALE GENOMIC DNA]</scope>
    <source>
        <strain evidence="4">CHO K1 cell line</strain>
    </source>
</reference>
<gene>
    <name evidence="3" type="ORF">I79_004666</name>
</gene>
<dbReference type="CDD" id="cd09851">
    <property type="entry name" value="HTLV-1-like_HR1-HR2"/>
    <property type="match status" value="1"/>
</dbReference>
<dbReference type="SUPFAM" id="SSF58069">
    <property type="entry name" value="Virus ectodomain"/>
    <property type="match status" value="1"/>
</dbReference>
<dbReference type="InterPro" id="IPR018154">
    <property type="entry name" value="TLV/ENV_coat_polyprotein"/>
</dbReference>
<dbReference type="AlphaFoldDB" id="G3H355"/>
<keyword evidence="2" id="KW-0812">Transmembrane</keyword>
<dbReference type="STRING" id="10029.G3H355"/>
<keyword evidence="3" id="KW-0261">Viral envelope protein</keyword>
<sequence>MDCALHSKSFKDKTLSYTLLLIVCLFIPHVATSPYTIHALTWQVLSQSGEVIYETTKNHALGVWWPTLTPDFCDLVAGLDTWDISHCYPKACSNENDLPRFRRSLQSSRDTTPGCSSQQAKDQLSGSDFYVCPRDGRAWKKTQTCGGYEQFFCATWGCETTGDAYWKPSSSWDKIQVTRGWQKGSTGTTSMPLLISFTDEGKKATEWQNGYAWGLRWYLSGPDRGAIFKIRLKVKTITKTMGPNPVLADQKPPTKPHGSRPHRPLSHLPPSSTPSSNTATLTLTTPVHTPTSPYPGTRDRLLELIQGAYLALNSSDPNKTQECWLCLVSRPPYYEGIAVLGNYSNQTSAPTSCGAAMQHKLTMSEVSGKGLCIGRVPPSHQELCNQTEPLSQDSRYLVAPYGTYWACSTGLTPCVSTTVLNATIDFCILTELWPKVTYHQPEYVYSVLEKSTRHQREPMSLTVALLLGGITMGGIAAGRGTSTVALQETSYFKLLQQAMHTDIQALEESVSALEKSLTSLSEVVLQNRRELDLLFLQERGLCAALKEECCFYADHTGIVRDSMAKLRERLKQRQQLFESQQGWFEGWFAKSPWFTTLISILMGPLIILFLILIFGTCILNKMTQFIRERLSVIQALVLTQQYHQLKQIDPEYPETSE</sequence>
<dbReference type="InterPro" id="IPR008981">
    <property type="entry name" value="FMuLV_rcpt-bd"/>
</dbReference>
<accession>G3H355</accession>
<dbReference type="GlyGen" id="G3H355">
    <property type="glycosylation" value="1 site"/>
</dbReference>
<keyword evidence="3" id="KW-0946">Virion</keyword>
<dbReference type="PANTHER" id="PTHR10424:SF72">
    <property type="entry name" value="BC035947 PROTEIN-RELATED"/>
    <property type="match status" value="1"/>
</dbReference>
<feature type="transmembrane region" description="Helical" evidence="2">
    <location>
        <begin position="593"/>
        <end position="619"/>
    </location>
</feature>
<keyword evidence="2" id="KW-1133">Transmembrane helix</keyword>
<name>G3H355_CRIGR</name>
<organism evidence="3 4">
    <name type="scientific">Cricetulus griseus</name>
    <name type="common">Chinese hamster</name>
    <name type="synonym">Cricetulus barabensis griseus</name>
    <dbReference type="NCBI Taxonomy" id="10029"/>
    <lineage>
        <taxon>Eukaryota</taxon>
        <taxon>Metazoa</taxon>
        <taxon>Chordata</taxon>
        <taxon>Craniata</taxon>
        <taxon>Vertebrata</taxon>
        <taxon>Euteleostomi</taxon>
        <taxon>Mammalia</taxon>
        <taxon>Eutheria</taxon>
        <taxon>Euarchontoglires</taxon>
        <taxon>Glires</taxon>
        <taxon>Rodentia</taxon>
        <taxon>Myomorpha</taxon>
        <taxon>Muroidea</taxon>
        <taxon>Cricetidae</taxon>
        <taxon>Cricetinae</taxon>
        <taxon>Cricetulus</taxon>
    </lineage>
</organism>
<evidence type="ECO:0000313" key="4">
    <source>
        <dbReference type="Proteomes" id="UP000001075"/>
    </source>
</evidence>
<dbReference type="Gene3D" id="3.90.310.10">
    <property type="entry name" value="ENV polyprotein, receptor-binding domain"/>
    <property type="match status" value="1"/>
</dbReference>
<evidence type="ECO:0000256" key="1">
    <source>
        <dbReference type="SAM" id="MobiDB-lite"/>
    </source>
</evidence>
<dbReference type="FunCoup" id="G3H355">
    <property type="interactions" value="24"/>
</dbReference>
<dbReference type="Pfam" id="PF00429">
    <property type="entry name" value="TLV_coat"/>
    <property type="match status" value="1"/>
</dbReference>
<feature type="compositionally biased region" description="Low complexity" evidence="1">
    <location>
        <begin position="266"/>
        <end position="291"/>
    </location>
</feature>
<evidence type="ECO:0000256" key="2">
    <source>
        <dbReference type="SAM" id="Phobius"/>
    </source>
</evidence>
<feature type="region of interest" description="Disordered" evidence="1">
    <location>
        <begin position="241"/>
        <end position="295"/>
    </location>
</feature>
<dbReference type="PANTHER" id="PTHR10424">
    <property type="entry name" value="VIRAL ENVELOPE PROTEIN"/>
    <property type="match status" value="1"/>
</dbReference>
<dbReference type="Gene3D" id="1.10.287.210">
    <property type="match status" value="1"/>
</dbReference>
<dbReference type="InParanoid" id="G3H355"/>
<dbReference type="SUPFAM" id="SSF49830">
    <property type="entry name" value="ENV polyprotein, receptor-binding domain"/>
    <property type="match status" value="1"/>
</dbReference>
<dbReference type="EMBL" id="JH000123">
    <property type="protein sequence ID" value="EGV94859.1"/>
    <property type="molecule type" value="Genomic_DNA"/>
</dbReference>